<dbReference type="SMART" id="SM00582">
    <property type="entry name" value="RPR"/>
    <property type="match status" value="1"/>
</dbReference>
<feature type="compositionally biased region" description="Basic and acidic residues" evidence="3">
    <location>
        <begin position="57"/>
        <end position="67"/>
    </location>
</feature>
<name>A0A0C2ML18_THEKT</name>
<dbReference type="SUPFAM" id="SSF54928">
    <property type="entry name" value="RNA-binding domain, RBD"/>
    <property type="match status" value="1"/>
</dbReference>
<dbReference type="InterPro" id="IPR051485">
    <property type="entry name" value="SR-CTD_assoc_factor"/>
</dbReference>
<feature type="compositionally biased region" description="Basic and acidic residues" evidence="3">
    <location>
        <begin position="95"/>
        <end position="104"/>
    </location>
</feature>
<dbReference type="Pfam" id="PF04818">
    <property type="entry name" value="CID"/>
    <property type="match status" value="1"/>
</dbReference>
<dbReference type="EMBL" id="JWZT01003011">
    <property type="protein sequence ID" value="KII67916.1"/>
    <property type="molecule type" value="Genomic_DNA"/>
</dbReference>
<dbReference type="SMART" id="SM00648">
    <property type="entry name" value="SWAP"/>
    <property type="match status" value="1"/>
</dbReference>
<feature type="domain" description="CID" evidence="6">
    <location>
        <begin position="378"/>
        <end position="530"/>
    </location>
</feature>
<feature type="domain" description="SURP motif" evidence="5">
    <location>
        <begin position="266"/>
        <end position="309"/>
    </location>
</feature>
<feature type="compositionally biased region" description="Basic and acidic residues" evidence="3">
    <location>
        <begin position="27"/>
        <end position="37"/>
    </location>
</feature>
<dbReference type="PROSITE" id="PS50128">
    <property type="entry name" value="SURP"/>
    <property type="match status" value="1"/>
</dbReference>
<sequence>MPHRREISKNYGIPPSKKSDSFLARKQKAEERNRIDLDETANLYAEFLAEFGDENESTSKNRTHQDPIRGVSKSMKPDVNSPKKIDTLHNEIIEKHRNDHKRNMSPESAFKSSSKSLEPESSVPDESPTLYVSNLPVNITEADLAEIFVKYGPLGTIRIVLSHKDPAHIPSFAFVSFMCVFDACMAYNWLRSHPAPLGIFVSWGKHSSFPSCPNYLSLNYINDYCDKESADEKFVEKDVESKGLPRKDDSGKIFVRFPKEWSIMRTIHRFIEYIIREGPSFEAAIMEREATNPRFRFLFDFECDEHKYYRWKLFSILKGDSQYSWRVNEFQMFANGSIWVPPKLPPGHVEYNNSLNSKVSQKDSQDNQNTKKSHEKCLNPTQRKSFDHLLRHVTVRPKDVAEVMVWAMDHSEYAKDIVHVIKDSLSIESTPLNIKVQELHYLIARLYVVNDILYNSSIGKSGSSEFRRHIEKHLMQIMDNFQVIIKNCERKIVSEKIKNMVIPCLNAWQKWLIFSPDFLQQLQNKITGDENVPTQDNIDGVPLTSNEMTALECKITKRSKTIVIQESDEDIDGEPLTQSELEYFISKKRVN</sequence>
<dbReference type="OrthoDB" id="377209at2759"/>
<feature type="region of interest" description="Disordered" evidence="3">
    <location>
        <begin position="95"/>
        <end position="127"/>
    </location>
</feature>
<dbReference type="InterPro" id="IPR006569">
    <property type="entry name" value="CID_dom"/>
</dbReference>
<evidence type="ECO:0000256" key="2">
    <source>
        <dbReference type="PROSITE-ProRule" id="PRU00176"/>
    </source>
</evidence>
<dbReference type="GO" id="GO:0005634">
    <property type="term" value="C:nucleus"/>
    <property type="evidence" value="ECO:0007669"/>
    <property type="project" value="TreeGrafter"/>
</dbReference>
<dbReference type="Gene3D" id="3.30.70.330">
    <property type="match status" value="1"/>
</dbReference>
<dbReference type="Proteomes" id="UP000031668">
    <property type="component" value="Unassembled WGS sequence"/>
</dbReference>
<evidence type="ECO:0000259" key="4">
    <source>
        <dbReference type="PROSITE" id="PS50102"/>
    </source>
</evidence>
<dbReference type="InterPro" id="IPR008942">
    <property type="entry name" value="ENTH_VHS"/>
</dbReference>
<dbReference type="InterPro" id="IPR000061">
    <property type="entry name" value="Surp"/>
</dbReference>
<feature type="domain" description="RRM" evidence="4">
    <location>
        <begin position="128"/>
        <end position="206"/>
    </location>
</feature>
<dbReference type="PANTHER" id="PTHR23140">
    <property type="entry name" value="RNA PROCESSING PROTEIN LD23810P"/>
    <property type="match status" value="1"/>
</dbReference>
<evidence type="ECO:0000256" key="3">
    <source>
        <dbReference type="SAM" id="MobiDB-lite"/>
    </source>
</evidence>
<dbReference type="InterPro" id="IPR012677">
    <property type="entry name" value="Nucleotide-bd_a/b_plait_sf"/>
</dbReference>
<organism evidence="7 8">
    <name type="scientific">Thelohanellus kitauei</name>
    <name type="common">Myxosporean</name>
    <dbReference type="NCBI Taxonomy" id="669202"/>
    <lineage>
        <taxon>Eukaryota</taxon>
        <taxon>Metazoa</taxon>
        <taxon>Cnidaria</taxon>
        <taxon>Myxozoa</taxon>
        <taxon>Myxosporea</taxon>
        <taxon>Bivalvulida</taxon>
        <taxon>Platysporina</taxon>
        <taxon>Myxobolidae</taxon>
        <taxon>Thelohanellus</taxon>
    </lineage>
</organism>
<dbReference type="Pfam" id="PF00076">
    <property type="entry name" value="RRM_1"/>
    <property type="match status" value="1"/>
</dbReference>
<gene>
    <name evidence="7" type="ORF">RF11_00102</name>
</gene>
<dbReference type="SUPFAM" id="SSF109905">
    <property type="entry name" value="Surp module (SWAP domain)"/>
    <property type="match status" value="1"/>
</dbReference>
<dbReference type="AlphaFoldDB" id="A0A0C2ML18"/>
<dbReference type="InterPro" id="IPR035967">
    <property type="entry name" value="SWAP/Surp_sf"/>
</dbReference>
<keyword evidence="1 2" id="KW-0694">RNA-binding</keyword>
<dbReference type="Gene3D" id="1.10.10.790">
    <property type="entry name" value="Surp module"/>
    <property type="match status" value="1"/>
</dbReference>
<dbReference type="PROSITE" id="PS51391">
    <property type="entry name" value="CID"/>
    <property type="match status" value="1"/>
</dbReference>
<protein>
    <submittedName>
        <fullName evidence="7">U2 snRNP-associated SURP motif-containing protein</fullName>
    </submittedName>
</protein>
<evidence type="ECO:0000259" key="6">
    <source>
        <dbReference type="PROSITE" id="PS51391"/>
    </source>
</evidence>
<dbReference type="InterPro" id="IPR000504">
    <property type="entry name" value="RRM_dom"/>
</dbReference>
<dbReference type="PROSITE" id="PS50102">
    <property type="entry name" value="RRM"/>
    <property type="match status" value="1"/>
</dbReference>
<feature type="region of interest" description="Disordered" evidence="3">
    <location>
        <begin position="1"/>
        <end position="39"/>
    </location>
</feature>
<dbReference type="Gene3D" id="1.25.40.90">
    <property type="match status" value="1"/>
</dbReference>
<feature type="compositionally biased region" description="Low complexity" evidence="3">
    <location>
        <begin position="105"/>
        <end position="122"/>
    </location>
</feature>
<dbReference type="Pfam" id="PF01805">
    <property type="entry name" value="Surp"/>
    <property type="match status" value="1"/>
</dbReference>
<reference evidence="7 8" key="1">
    <citation type="journal article" date="2014" name="Genome Biol. Evol.">
        <title>The genome of the myxosporean Thelohanellus kitauei shows adaptations to nutrient acquisition within its fish host.</title>
        <authorList>
            <person name="Yang Y."/>
            <person name="Xiong J."/>
            <person name="Zhou Z."/>
            <person name="Huo F."/>
            <person name="Miao W."/>
            <person name="Ran C."/>
            <person name="Liu Y."/>
            <person name="Zhang J."/>
            <person name="Feng J."/>
            <person name="Wang M."/>
            <person name="Wang M."/>
            <person name="Wang L."/>
            <person name="Yao B."/>
        </authorList>
    </citation>
    <scope>NUCLEOTIDE SEQUENCE [LARGE SCALE GENOMIC DNA]</scope>
    <source>
        <strain evidence="7">Wuqing</strain>
    </source>
</reference>
<comment type="caution">
    <text evidence="7">The sequence shown here is derived from an EMBL/GenBank/DDBJ whole genome shotgun (WGS) entry which is preliminary data.</text>
</comment>
<evidence type="ECO:0000256" key="1">
    <source>
        <dbReference type="ARBA" id="ARBA00022884"/>
    </source>
</evidence>
<dbReference type="GO" id="GO:0006396">
    <property type="term" value="P:RNA processing"/>
    <property type="evidence" value="ECO:0007669"/>
    <property type="project" value="InterPro"/>
</dbReference>
<proteinExistence type="predicted"/>
<keyword evidence="8" id="KW-1185">Reference proteome</keyword>
<dbReference type="InterPro" id="IPR035979">
    <property type="entry name" value="RBD_domain_sf"/>
</dbReference>
<feature type="region of interest" description="Disordered" evidence="3">
    <location>
        <begin position="51"/>
        <end position="83"/>
    </location>
</feature>
<evidence type="ECO:0000313" key="7">
    <source>
        <dbReference type="EMBL" id="KII67916.1"/>
    </source>
</evidence>
<dbReference type="GO" id="GO:0003723">
    <property type="term" value="F:RNA binding"/>
    <property type="evidence" value="ECO:0007669"/>
    <property type="project" value="UniProtKB-UniRule"/>
</dbReference>
<dbReference type="SUPFAM" id="SSF48464">
    <property type="entry name" value="ENTH/VHS domain"/>
    <property type="match status" value="1"/>
</dbReference>
<evidence type="ECO:0000259" key="5">
    <source>
        <dbReference type="PROSITE" id="PS50128"/>
    </source>
</evidence>
<evidence type="ECO:0000313" key="8">
    <source>
        <dbReference type="Proteomes" id="UP000031668"/>
    </source>
</evidence>
<dbReference type="SMART" id="SM00360">
    <property type="entry name" value="RRM"/>
    <property type="match status" value="1"/>
</dbReference>
<accession>A0A0C2ML18</accession>
<dbReference type="PANTHER" id="PTHR23140:SF0">
    <property type="entry name" value="U2 SNRNP-ASSOCIATED SURP MOTIF-CONTAINING PROTEIN"/>
    <property type="match status" value="1"/>
</dbReference>